<protein>
    <recommendedName>
        <fullName evidence="4">Outer membrane protein beta-barrel domain-containing protein</fullName>
    </recommendedName>
</protein>
<dbReference type="Proteomes" id="UP001597112">
    <property type="component" value="Unassembled WGS sequence"/>
</dbReference>
<proteinExistence type="predicted"/>
<dbReference type="RefSeq" id="WP_377578757.1">
    <property type="nucleotide sequence ID" value="NZ_JBHTKA010000003.1"/>
</dbReference>
<gene>
    <name evidence="2" type="ORF">ACFQ21_10625</name>
</gene>
<name>A0ABW3K3K5_9BACT</name>
<feature type="signal peptide" evidence="1">
    <location>
        <begin position="1"/>
        <end position="19"/>
    </location>
</feature>
<organism evidence="2 3">
    <name type="scientific">Ohtaekwangia kribbensis</name>
    <dbReference type="NCBI Taxonomy" id="688913"/>
    <lineage>
        <taxon>Bacteria</taxon>
        <taxon>Pseudomonadati</taxon>
        <taxon>Bacteroidota</taxon>
        <taxon>Cytophagia</taxon>
        <taxon>Cytophagales</taxon>
        <taxon>Fulvivirgaceae</taxon>
        <taxon>Ohtaekwangia</taxon>
    </lineage>
</organism>
<reference evidence="3" key="1">
    <citation type="journal article" date="2019" name="Int. J. Syst. Evol. Microbiol.">
        <title>The Global Catalogue of Microorganisms (GCM) 10K type strain sequencing project: providing services to taxonomists for standard genome sequencing and annotation.</title>
        <authorList>
            <consortium name="The Broad Institute Genomics Platform"/>
            <consortium name="The Broad Institute Genome Sequencing Center for Infectious Disease"/>
            <person name="Wu L."/>
            <person name="Ma J."/>
        </authorList>
    </citation>
    <scope>NUCLEOTIDE SEQUENCE [LARGE SCALE GENOMIC DNA]</scope>
    <source>
        <strain evidence="3">CCUG 58938</strain>
    </source>
</reference>
<evidence type="ECO:0008006" key="4">
    <source>
        <dbReference type="Google" id="ProtNLM"/>
    </source>
</evidence>
<evidence type="ECO:0000256" key="1">
    <source>
        <dbReference type="SAM" id="SignalP"/>
    </source>
</evidence>
<keyword evidence="1" id="KW-0732">Signal</keyword>
<keyword evidence="3" id="KW-1185">Reference proteome</keyword>
<comment type="caution">
    <text evidence="2">The sequence shown here is derived from an EMBL/GenBank/DDBJ whole genome shotgun (WGS) entry which is preliminary data.</text>
</comment>
<evidence type="ECO:0000313" key="2">
    <source>
        <dbReference type="EMBL" id="MFD0999766.1"/>
    </source>
</evidence>
<dbReference type="EMBL" id="JBHTKA010000003">
    <property type="protein sequence ID" value="MFD0999766.1"/>
    <property type="molecule type" value="Genomic_DNA"/>
</dbReference>
<feature type="chain" id="PRO_5045732769" description="Outer membrane protein beta-barrel domain-containing protein" evidence="1">
    <location>
        <begin position="20"/>
        <end position="356"/>
    </location>
</feature>
<accession>A0ABW3K3K5</accession>
<evidence type="ECO:0000313" key="3">
    <source>
        <dbReference type="Proteomes" id="UP001597112"/>
    </source>
</evidence>
<sequence length="356" mass="41167">MKYYNIIFILVITSSTLNAQVVNYSSGHGRHENIYRTKRDAINYYPDSIRVEFPEQESLVVFELKRFENHSSLIENFPATLQELDGYLEKSIPAHQKGQAVTIRVVNKLNNEKEITIEETKPQTTVLVKDQQIIQLLPPGIEIFLQTETAKVYLYIPERSKLRELASNNFPQIVSRVREESKNYYIGRKSFKARFIMQNNTISYSNVLHTEMHDFLYLTAGAGVGVFRDKFYPELSPSIGLSFSDRFNRTSHKIELSYSSMFLLENKSEGGYTNSISSFLGITYRKNFGKHGSRPMWSGIGAAVLVHETENFFKGKTAKFFFFSDIGNTRLNIIPEFYLTEDFRKLQFGMKLTYAF</sequence>